<dbReference type="SUPFAM" id="SSF82199">
    <property type="entry name" value="SET domain"/>
    <property type="match status" value="1"/>
</dbReference>
<keyword evidence="3" id="KW-1185">Reference proteome</keyword>
<protein>
    <recommendedName>
        <fullName evidence="1">SET domain-containing protein</fullName>
    </recommendedName>
</protein>
<evidence type="ECO:0000259" key="1">
    <source>
        <dbReference type="Pfam" id="PF00856"/>
    </source>
</evidence>
<dbReference type="Proteomes" id="UP000193922">
    <property type="component" value="Unassembled WGS sequence"/>
</dbReference>
<dbReference type="AlphaFoldDB" id="A0A1Y1VZU2"/>
<dbReference type="OrthoDB" id="3180714at2759"/>
<sequence length="146" mass="16595">MPSETEDNTTIRLPALPCLELRTHEKRGRGGTLVHISPVLLFDHSEYNAHGQYTKLDDYTYKWPGGFALALGLGSMFNHEPFGHENIGFMRDVERGVIRYTALRDIAADEELCICYGSHVWFEVETRNAEAEVEETETDLLACFDL</sequence>
<dbReference type="InterPro" id="IPR001214">
    <property type="entry name" value="SET_dom"/>
</dbReference>
<feature type="domain" description="SET" evidence="1">
    <location>
        <begin position="33"/>
        <end position="117"/>
    </location>
</feature>
<evidence type="ECO:0000313" key="3">
    <source>
        <dbReference type="Proteomes" id="UP000193922"/>
    </source>
</evidence>
<proteinExistence type="predicted"/>
<reference evidence="2 3" key="1">
    <citation type="submission" date="2016-07" db="EMBL/GenBank/DDBJ databases">
        <title>Pervasive Adenine N6-methylation of Active Genes in Fungi.</title>
        <authorList>
            <consortium name="DOE Joint Genome Institute"/>
            <person name="Mondo S.J."/>
            <person name="Dannebaum R.O."/>
            <person name="Kuo R.C."/>
            <person name="Labutti K."/>
            <person name="Haridas S."/>
            <person name="Kuo A."/>
            <person name="Salamov A."/>
            <person name="Ahrendt S.R."/>
            <person name="Lipzen A."/>
            <person name="Sullivan W."/>
            <person name="Andreopoulos W.B."/>
            <person name="Clum A."/>
            <person name="Lindquist E."/>
            <person name="Daum C."/>
            <person name="Ramamoorthy G.K."/>
            <person name="Gryganskyi A."/>
            <person name="Culley D."/>
            <person name="Magnuson J.K."/>
            <person name="James T.Y."/>
            <person name="O'Malley M.A."/>
            <person name="Stajich J.E."/>
            <person name="Spatafora J.W."/>
            <person name="Visel A."/>
            <person name="Grigoriev I.V."/>
        </authorList>
    </citation>
    <scope>NUCLEOTIDE SEQUENCE [LARGE SCALE GENOMIC DNA]</scope>
    <source>
        <strain evidence="2 3">ATCC 12442</strain>
    </source>
</reference>
<organism evidence="2 3">
    <name type="scientific">Linderina pennispora</name>
    <dbReference type="NCBI Taxonomy" id="61395"/>
    <lineage>
        <taxon>Eukaryota</taxon>
        <taxon>Fungi</taxon>
        <taxon>Fungi incertae sedis</taxon>
        <taxon>Zoopagomycota</taxon>
        <taxon>Kickxellomycotina</taxon>
        <taxon>Kickxellomycetes</taxon>
        <taxon>Kickxellales</taxon>
        <taxon>Kickxellaceae</taxon>
        <taxon>Linderina</taxon>
    </lineage>
</organism>
<dbReference type="Gene3D" id="2.170.270.10">
    <property type="entry name" value="SET domain"/>
    <property type="match status" value="1"/>
</dbReference>
<dbReference type="RefSeq" id="XP_040740533.1">
    <property type="nucleotide sequence ID" value="XM_040888554.1"/>
</dbReference>
<dbReference type="EMBL" id="MCFD01000015">
    <property type="protein sequence ID" value="ORX66545.1"/>
    <property type="molecule type" value="Genomic_DNA"/>
</dbReference>
<dbReference type="STRING" id="61395.A0A1Y1VZU2"/>
<name>A0A1Y1VZU2_9FUNG</name>
<evidence type="ECO:0000313" key="2">
    <source>
        <dbReference type="EMBL" id="ORX66545.1"/>
    </source>
</evidence>
<accession>A0A1Y1VZU2</accession>
<dbReference type="GeneID" id="63805202"/>
<dbReference type="InterPro" id="IPR046341">
    <property type="entry name" value="SET_dom_sf"/>
</dbReference>
<comment type="caution">
    <text evidence="2">The sequence shown here is derived from an EMBL/GenBank/DDBJ whole genome shotgun (WGS) entry which is preliminary data.</text>
</comment>
<gene>
    <name evidence="2" type="ORF">DL89DRAFT_270083</name>
</gene>
<dbReference type="Pfam" id="PF00856">
    <property type="entry name" value="SET"/>
    <property type="match status" value="1"/>
</dbReference>